<accession>A0A7I4Y1E7</accession>
<dbReference type="OMA" id="IHSTNEC"/>
<feature type="compositionally biased region" description="Low complexity" evidence="1">
    <location>
        <begin position="143"/>
        <end position="158"/>
    </location>
</feature>
<organism evidence="3 4">
    <name type="scientific">Haemonchus contortus</name>
    <name type="common">Barber pole worm</name>
    <dbReference type="NCBI Taxonomy" id="6289"/>
    <lineage>
        <taxon>Eukaryota</taxon>
        <taxon>Metazoa</taxon>
        <taxon>Ecdysozoa</taxon>
        <taxon>Nematoda</taxon>
        <taxon>Chromadorea</taxon>
        <taxon>Rhabditida</taxon>
        <taxon>Rhabditina</taxon>
        <taxon>Rhabditomorpha</taxon>
        <taxon>Strongyloidea</taxon>
        <taxon>Trichostrongylidae</taxon>
        <taxon>Haemonchus</taxon>
    </lineage>
</organism>
<keyword evidence="2" id="KW-1133">Transmembrane helix</keyword>
<dbReference type="AlphaFoldDB" id="A0A7I4Y1E7"/>
<sequence length="450" mass="50264">MRVFYIIKALQITVAAIVIYRLLSVDELCDIRIIKSISSCQDTVTLFLPRHVSHNKQRILITSPARVQLAYALPLRLRRRWNHSKDHQVGTTNSVNSGQQRPQNLDLVSGSIGHHTILTHKDQGLEEVHDRNIKKEKQEEAVSSTNPDSQSPSSPTPNLGHTTNVQDQDGHTDLKTSVKPTDQPTSKVEHDSTAVDGSAAANGTTGVVKNVESSTASVTKNEHKQERSEGLEPVDEVENSTQSLLGEELGAETEELPTGTPVSVADKTNPKKPERKIKFRLKNTVHNCLPIHTADMLGFGSLDLSHSVALRVPIVCMIISMAGTAISVFHAFTNLSRPRKCRSFIENVAQVVLWTLCALTLLLIRQDWNLKWELGTGRSFLPLYPAAWHCAELLCYAVVIVYLAECYFYDYTYYKIYYEETLGNYTVVDRPEYGNSIYTSTVEMTEDTSL</sequence>
<feature type="transmembrane region" description="Helical" evidence="2">
    <location>
        <begin position="312"/>
        <end position="332"/>
    </location>
</feature>
<keyword evidence="2" id="KW-0472">Membrane</keyword>
<evidence type="ECO:0000313" key="3">
    <source>
        <dbReference type="Proteomes" id="UP000025227"/>
    </source>
</evidence>
<name>A0A7I4Y1E7_HAECO</name>
<feature type="compositionally biased region" description="Basic and acidic residues" evidence="1">
    <location>
        <begin position="220"/>
        <end position="230"/>
    </location>
</feature>
<protein>
    <submittedName>
        <fullName evidence="4">Aa_trans domain-containing protein</fullName>
    </submittedName>
</protein>
<keyword evidence="3" id="KW-1185">Reference proteome</keyword>
<feature type="compositionally biased region" description="Polar residues" evidence="1">
    <location>
        <begin position="201"/>
        <end position="219"/>
    </location>
</feature>
<feature type="region of interest" description="Disordered" evidence="1">
    <location>
        <begin position="87"/>
        <end position="107"/>
    </location>
</feature>
<dbReference type="WBParaSite" id="HCON_00032570-00001">
    <property type="protein sequence ID" value="HCON_00032570-00001"/>
    <property type="gene ID" value="HCON_00032570"/>
</dbReference>
<feature type="region of interest" description="Disordered" evidence="1">
    <location>
        <begin position="134"/>
        <end position="273"/>
    </location>
</feature>
<keyword evidence="2" id="KW-0812">Transmembrane</keyword>
<evidence type="ECO:0000313" key="4">
    <source>
        <dbReference type="WBParaSite" id="HCON_00032570-00001"/>
    </source>
</evidence>
<reference evidence="4" key="1">
    <citation type="submission" date="2020-12" db="UniProtKB">
        <authorList>
            <consortium name="WormBaseParasite"/>
        </authorList>
    </citation>
    <scope>IDENTIFICATION</scope>
    <source>
        <strain evidence="4">MHco3</strain>
    </source>
</reference>
<feature type="transmembrane region" description="Helical" evidence="2">
    <location>
        <begin position="386"/>
        <end position="408"/>
    </location>
</feature>
<evidence type="ECO:0000256" key="2">
    <source>
        <dbReference type="SAM" id="Phobius"/>
    </source>
</evidence>
<feature type="transmembrane region" description="Helical" evidence="2">
    <location>
        <begin position="344"/>
        <end position="366"/>
    </location>
</feature>
<evidence type="ECO:0000256" key="1">
    <source>
        <dbReference type="SAM" id="MobiDB-lite"/>
    </source>
</evidence>
<dbReference type="Proteomes" id="UP000025227">
    <property type="component" value="Unplaced"/>
</dbReference>
<feature type="compositionally biased region" description="Polar residues" evidence="1">
    <location>
        <begin position="89"/>
        <end position="103"/>
    </location>
</feature>
<dbReference type="OrthoDB" id="5865829at2759"/>
<proteinExistence type="predicted"/>